<dbReference type="GO" id="GO:0008757">
    <property type="term" value="F:S-adenosylmethionine-dependent methyltransferase activity"/>
    <property type="evidence" value="ECO:0007669"/>
    <property type="project" value="InterPro"/>
</dbReference>
<evidence type="ECO:0000259" key="2">
    <source>
        <dbReference type="Pfam" id="PF08241"/>
    </source>
</evidence>
<dbReference type="Pfam" id="PF08241">
    <property type="entry name" value="Methyltransf_11"/>
    <property type="match status" value="1"/>
</dbReference>
<protein>
    <recommendedName>
        <fullName evidence="2">Methyltransferase type 11 domain-containing protein</fullName>
    </recommendedName>
</protein>
<dbReference type="AlphaFoldDB" id="A0AAV6UNV3"/>
<feature type="domain" description="Methyltransferase type 11" evidence="2">
    <location>
        <begin position="82"/>
        <end position="179"/>
    </location>
</feature>
<dbReference type="InterPro" id="IPR052356">
    <property type="entry name" value="Thiol_S-MT"/>
</dbReference>
<keyword evidence="4" id="KW-1185">Reference proteome</keyword>
<proteinExistence type="predicted"/>
<dbReference type="PANTHER" id="PTHR45036:SF1">
    <property type="entry name" value="METHYLTRANSFERASE LIKE 7A"/>
    <property type="match status" value="1"/>
</dbReference>
<dbReference type="InterPro" id="IPR029063">
    <property type="entry name" value="SAM-dependent_MTases_sf"/>
</dbReference>
<keyword evidence="1" id="KW-0472">Membrane</keyword>
<dbReference type="Proteomes" id="UP000827092">
    <property type="component" value="Unassembled WGS sequence"/>
</dbReference>
<dbReference type="SUPFAM" id="SSF53335">
    <property type="entry name" value="S-adenosyl-L-methionine-dependent methyltransferases"/>
    <property type="match status" value="1"/>
</dbReference>
<keyword evidence="1" id="KW-0812">Transmembrane</keyword>
<evidence type="ECO:0000313" key="4">
    <source>
        <dbReference type="Proteomes" id="UP000827092"/>
    </source>
</evidence>
<dbReference type="EMBL" id="JAFNEN010000337">
    <property type="protein sequence ID" value="KAG8185383.1"/>
    <property type="molecule type" value="Genomic_DNA"/>
</dbReference>
<evidence type="ECO:0000256" key="1">
    <source>
        <dbReference type="SAM" id="Phobius"/>
    </source>
</evidence>
<feature type="transmembrane region" description="Helical" evidence="1">
    <location>
        <begin position="6"/>
        <end position="28"/>
    </location>
</feature>
<organism evidence="3 4">
    <name type="scientific">Oedothorax gibbosus</name>
    <dbReference type="NCBI Taxonomy" id="931172"/>
    <lineage>
        <taxon>Eukaryota</taxon>
        <taxon>Metazoa</taxon>
        <taxon>Ecdysozoa</taxon>
        <taxon>Arthropoda</taxon>
        <taxon>Chelicerata</taxon>
        <taxon>Arachnida</taxon>
        <taxon>Araneae</taxon>
        <taxon>Araneomorphae</taxon>
        <taxon>Entelegynae</taxon>
        <taxon>Araneoidea</taxon>
        <taxon>Linyphiidae</taxon>
        <taxon>Erigoninae</taxon>
        <taxon>Oedothorax</taxon>
    </lineage>
</organism>
<accession>A0AAV6UNV3</accession>
<dbReference type="Gene3D" id="3.40.50.150">
    <property type="entry name" value="Vaccinia Virus protein VP39"/>
    <property type="match status" value="1"/>
</dbReference>
<keyword evidence="1" id="KW-1133">Transmembrane helix</keyword>
<dbReference type="InterPro" id="IPR013216">
    <property type="entry name" value="Methyltransf_11"/>
</dbReference>
<sequence length="251" mass="28891">MEVVVYGALTTIWWMSSMSVLLPLLLLLKFNKFFRDRWFSFFFERVLGPIYAPKMVPLRKKAFGFLEKHLKDRDNSKQLDILEIGIGGGSNLQFYPENSSLTALDMNESFEKYFAENRKKHPQIKYARSVVAVAENMTEVEDSSMDLVICTYVLCSVMEIGQALSEVKRVLKPGGKFLFLEHVAYPRTQWGNTIQRFVAPLWKIYFDGCMPHQNIGEKIREAGFSNVELENFCPSGFMLFVRPQIVGIATK</sequence>
<gene>
    <name evidence="3" type="ORF">JTE90_023128</name>
</gene>
<evidence type="ECO:0000313" key="3">
    <source>
        <dbReference type="EMBL" id="KAG8185383.1"/>
    </source>
</evidence>
<name>A0AAV6UNV3_9ARAC</name>
<comment type="caution">
    <text evidence="3">The sequence shown here is derived from an EMBL/GenBank/DDBJ whole genome shotgun (WGS) entry which is preliminary data.</text>
</comment>
<dbReference type="PANTHER" id="PTHR45036">
    <property type="entry name" value="METHYLTRANSFERASE LIKE 7B"/>
    <property type="match status" value="1"/>
</dbReference>
<dbReference type="CDD" id="cd02440">
    <property type="entry name" value="AdoMet_MTases"/>
    <property type="match status" value="1"/>
</dbReference>
<reference evidence="3 4" key="1">
    <citation type="journal article" date="2022" name="Nat. Ecol. Evol.">
        <title>A masculinizing supergene underlies an exaggerated male reproductive morph in a spider.</title>
        <authorList>
            <person name="Hendrickx F."/>
            <person name="De Corte Z."/>
            <person name="Sonet G."/>
            <person name="Van Belleghem S.M."/>
            <person name="Kostlbacher S."/>
            <person name="Vangestel C."/>
        </authorList>
    </citation>
    <scope>NUCLEOTIDE SEQUENCE [LARGE SCALE GENOMIC DNA]</scope>
    <source>
        <strain evidence="3">W744_W776</strain>
    </source>
</reference>